<sequence length="499" mass="56314">MDDNLVVETTSGKIRGYNRRGVIKFKGIPYAEPPIDDLRFKPPSSIKPWKHVLDATNFSPIAPQPPPEIEARYARNMPQNEAKCLTLNIWTQKLDNNKRPVMFWIHGGGFTIGSGSGSDGSRLVLRGDVVVVSINYRLGPLGFLYIPDVPDATANVGMLDIIAALRWTKENIEKFGGDPDNVTIFGCSAGGFAVTTLLAMPSAKGLFHRAIAQSGAAHKNSYSPATGMENYEDLIHKLGIKKGDIDALRKIPFEKIIQNMKRGKRRAKGVVTWGPVVDKDTLPEHPINAISNGSAKDIELITGSNLDEFKLWTSISTEPLEMSEEKLLVKVNRITKFMNQREDKSKQMIGVYNQLRKTPRDIFDAMRTDYEFRIPAIRLAEAQSQHQKNTYMYLFSWKSPFKDGKFGAMHGLEVCFVFNTLWDRDFAMIARKTEETQELSEKMMDVWISFSRSGNPNNPNIPEIHPYNLEKRATLIFDKVISVEEDPYSNERIAWNGLL</sequence>
<dbReference type="AlphaFoldDB" id="A0A0F9L4L9"/>
<dbReference type="GO" id="GO:0016787">
    <property type="term" value="F:hydrolase activity"/>
    <property type="evidence" value="ECO:0007669"/>
    <property type="project" value="UniProtKB-KW"/>
</dbReference>
<name>A0A0F9L4L9_9ZZZZ</name>
<evidence type="ECO:0000313" key="4">
    <source>
        <dbReference type="EMBL" id="KKM89769.1"/>
    </source>
</evidence>
<protein>
    <recommendedName>
        <fullName evidence="3">Carboxylesterase type B domain-containing protein</fullName>
    </recommendedName>
</protein>
<dbReference type="PANTHER" id="PTHR11559">
    <property type="entry name" value="CARBOXYLESTERASE"/>
    <property type="match status" value="1"/>
</dbReference>
<dbReference type="ESTHER" id="9zzzz-a0a0f9l4l9">
    <property type="family name" value="Carb_B_Bacteria"/>
</dbReference>
<accession>A0A0F9L4L9</accession>
<dbReference type="InterPro" id="IPR002018">
    <property type="entry name" value="CarbesteraseB"/>
</dbReference>
<reference evidence="4" key="1">
    <citation type="journal article" date="2015" name="Nature">
        <title>Complex archaea that bridge the gap between prokaryotes and eukaryotes.</title>
        <authorList>
            <person name="Spang A."/>
            <person name="Saw J.H."/>
            <person name="Jorgensen S.L."/>
            <person name="Zaremba-Niedzwiedzka K."/>
            <person name="Martijn J."/>
            <person name="Lind A.E."/>
            <person name="van Eijk R."/>
            <person name="Schleper C."/>
            <person name="Guy L."/>
            <person name="Ettema T.J."/>
        </authorList>
    </citation>
    <scope>NUCLEOTIDE SEQUENCE</scope>
</reference>
<dbReference type="SUPFAM" id="SSF53474">
    <property type="entry name" value="alpha/beta-Hydrolases"/>
    <property type="match status" value="1"/>
</dbReference>
<dbReference type="Pfam" id="PF00135">
    <property type="entry name" value="COesterase"/>
    <property type="match status" value="1"/>
</dbReference>
<comment type="caution">
    <text evidence="4">The sequence shown here is derived from an EMBL/GenBank/DDBJ whole genome shotgun (WGS) entry which is preliminary data.</text>
</comment>
<dbReference type="Gene3D" id="3.40.50.1820">
    <property type="entry name" value="alpha/beta hydrolase"/>
    <property type="match status" value="1"/>
</dbReference>
<dbReference type="InterPro" id="IPR050309">
    <property type="entry name" value="Type-B_Carboxylest/Lipase"/>
</dbReference>
<dbReference type="InterPro" id="IPR029058">
    <property type="entry name" value="AB_hydrolase_fold"/>
</dbReference>
<evidence type="ECO:0000259" key="3">
    <source>
        <dbReference type="Pfam" id="PF00135"/>
    </source>
</evidence>
<keyword evidence="2" id="KW-0378">Hydrolase</keyword>
<proteinExistence type="inferred from homology"/>
<gene>
    <name evidence="4" type="ORF">LCGC14_1245370</name>
</gene>
<evidence type="ECO:0000256" key="1">
    <source>
        <dbReference type="ARBA" id="ARBA00005964"/>
    </source>
</evidence>
<feature type="domain" description="Carboxylesterase type B" evidence="3">
    <location>
        <begin position="4"/>
        <end position="481"/>
    </location>
</feature>
<organism evidence="4">
    <name type="scientific">marine sediment metagenome</name>
    <dbReference type="NCBI Taxonomy" id="412755"/>
    <lineage>
        <taxon>unclassified sequences</taxon>
        <taxon>metagenomes</taxon>
        <taxon>ecological metagenomes</taxon>
    </lineage>
</organism>
<comment type="similarity">
    <text evidence="1">Belongs to the type-B carboxylesterase/lipase family.</text>
</comment>
<dbReference type="EMBL" id="LAZR01006768">
    <property type="protein sequence ID" value="KKM89769.1"/>
    <property type="molecule type" value="Genomic_DNA"/>
</dbReference>
<dbReference type="PROSITE" id="PS00122">
    <property type="entry name" value="CARBOXYLESTERASE_B_1"/>
    <property type="match status" value="1"/>
</dbReference>
<dbReference type="InterPro" id="IPR019826">
    <property type="entry name" value="Carboxylesterase_B_AS"/>
</dbReference>
<evidence type="ECO:0000256" key="2">
    <source>
        <dbReference type="ARBA" id="ARBA00022801"/>
    </source>
</evidence>